<protein>
    <submittedName>
        <fullName evidence="3">Haemolysin-type calcium binding domain protein</fullName>
    </submittedName>
</protein>
<evidence type="ECO:0000313" key="3">
    <source>
        <dbReference type="EMBL" id="ACB69175.1"/>
    </source>
</evidence>
<sequence length="1925" mass="199001">MPYTVTVNTVPAGAPEVGGATSFGGHAWITLDDGVTETDYGFGPESSGSPWGQGTIYNNDSSTYQGATIYQNTFEVSEAQYQAIQNFVQNPAASGFSSYYNFDGNSCVNFVWDALSTVGIQSPPASSIPLMPGANEIFFNNAIAYFEAGNISLDLPNFAPNIPSSVPDGGQVSNGDYVGQILQFFNRGMVDPLVIDLSGSGIQLTPLNDSNAYFDLHDTGFAVHTGWVGPESGLLVQDNNHNGSVDNITELFGSSTNDGFTALAALDANNDGILDAQDAGFTSLDLWTDTNGNGATDPGELHSLSSLGIASISLSAASVSQNVGGNEIREIATYTKSDGTTGEIGEAYFDNSQLDSRFTGSYQFNPAVLSLPNLRGYGLLPDLYIAMSIDPTLLQMVQSLSTQSIADAANFSSDVRQILYQWAGVTNVDPTSRGVYTNAQELGVLEKFAGESYVGGIHGSGNPFSPHQAENIQAAFDRLMVGVETRLLVQGPLASIVPSAVYNYDTDSIVGAVDFSALIGQFSANAPVASMDAERYWSRLGPVIESLGACLGAEQRVVEAAFQAQLDSFQLAFSAKQALDGNVLLGDGSTENLYATTEGRHYFDGGSAVRLETSHGGGDTFVFNAGYGSLEINELEFNSSNVNVLKLGPGISAASTVVTADNAGNIFLQDGMTGDRIQLDGMLSVYGTLSASSGVQQVQFADGTTWSAQQLVQMAHQVNGTTGSDTLRGTYGGGDTFDGKGGGDVVIGNAANDTFVFNAGYGSLEINELDLHSSDVNVLKLGPGISPSSIGVTGDSSGNLYITDGTSGDQIKLDGLLSGSYYGIQQVQFADGTTWSRAQLLNVATTGTAGNDTLYGSSAADVFDGKGGSDREIGNGGGDAFIFNAGYGSLEINEFDTNSNNVNMLKLGPGISAASTIVTADNAGNLFLQDGTAGDRIQLDGMLSVYGTLSAASGVQQVQFADGTTWSAQQLVQMAHQVSGTTGGDTLRGTYGGGDTFDGKGGGDVVIGNGVNDTFVFNAGYGSLEINEFDANSNDLNVLKLGPGISAASTIVTADNAGNIFLQDGTAGDRIQLDGMLSVYGTLSAASGVQQVQFADGTTWSAQQLVQMAHQVNGTTGSDTLHGTYGGGDTFDGKGGGDVVIGNGANDTFVFNAGYGSLEVNEFDFNSNDVNVLKLGPGISPSSISVAVDGNGNLYVSDGISGDQIKLDGLLSGWYYGIQQVQFADGTTWSRSQLINAATTGTAGNDTLYGSSRADVFDGKGGNDREIGNGGGDTFIFNAGYGSLEINEFDTNSNDLNVLKLGPGISAASTIVTADNAGNIFLQDGTAGDRIQLDGMLSVYGTLSAASGVQQVQFADGTTWSAQQLVQMAHQVNGTTGSDTLHGTYGGGDTFDGKGGGDVVIGNGANDTFVFNAGYGSLEVNEFDFNSNDVNVLKLGPGISPSSISVAVDGNGNLYVSDGISGDQIKLDGLLSGWYYGIQQVQFADGTTWSRSQLINAATTGTPADDTLYGSSRGDVFDGKGGNDREIGNGGGDTFLFNTGYGSLEVSEFDYNPSNVNVLKLGPGISAASTIVTADNAGNVIVQDGTSGDRIQLDGMISVYGTLSPSSGVQQVQFADGTTWSAQQLVQMAHQVSGTTGSDTLRGTYGGGDTFDGKGGGDVVIGNGANDTFVFNAGYGSLEVNEFDFNSNDVNVLKLGPGISPSSIGVTGDSSGNLYISDGTPGDQIKLDGLLSGWYYGIQQVQFADGTAWSRAQLVNAATTGTAADDTLYGSSTADVFDGKGGNDREIGNGGNDTYVVRASYGGLTIVNGIPNNNVAQGNLLVDGANPENVWLQQVGTDLHVDLMGTTTSATIQNWFGSSYSALAELTVAGGGSGGATLDTQVNQLIQAMATFSESNPGFDPTSSANPSITDPTLLAAVNTAWHHQ</sequence>
<dbReference type="Proteomes" id="UP000001680">
    <property type="component" value="Plasmid pBMC401"/>
</dbReference>
<geneLocation type="plasmid" evidence="3 4">
    <name>pBMC401</name>
</geneLocation>
<name>B1Z6U8_BURA4</name>
<dbReference type="EMBL" id="CP001028">
    <property type="protein sequence ID" value="ACB69175.1"/>
    <property type="molecule type" value="Genomic_DNA"/>
</dbReference>
<feature type="domain" description="Haemolysin-type calcium binding-related" evidence="2">
    <location>
        <begin position="1713"/>
        <end position="1753"/>
    </location>
</feature>
<keyword evidence="3" id="KW-0614">Plasmid</keyword>
<dbReference type="HOGENOM" id="CLU_001954_1_0_4"/>
<proteinExistence type="predicted"/>
<evidence type="ECO:0000259" key="2">
    <source>
        <dbReference type="Pfam" id="PF06594"/>
    </source>
</evidence>
<feature type="domain" description="Haemolysin-type calcium binding-related" evidence="2">
    <location>
        <begin position="925"/>
        <end position="969"/>
    </location>
</feature>
<feature type="domain" description="Haemolysin-type calcium binding-related" evidence="2">
    <location>
        <begin position="1193"/>
        <end position="1233"/>
    </location>
</feature>
<feature type="domain" description="Haemolysin-type calcium binding-related" evidence="2">
    <location>
        <begin position="673"/>
        <end position="709"/>
    </location>
</feature>
<dbReference type="PANTHER" id="PTHR39431">
    <property type="entry name" value="FRPA/C-RELATED PROTEIN"/>
    <property type="match status" value="1"/>
</dbReference>
<organism evidence="3 4">
    <name type="scientific">Burkholderia ambifaria (strain MC40-6)</name>
    <dbReference type="NCBI Taxonomy" id="398577"/>
    <lineage>
        <taxon>Bacteria</taxon>
        <taxon>Pseudomonadati</taxon>
        <taxon>Pseudomonadota</taxon>
        <taxon>Betaproteobacteria</taxon>
        <taxon>Burkholderiales</taxon>
        <taxon>Burkholderiaceae</taxon>
        <taxon>Burkholderia</taxon>
        <taxon>Burkholderia cepacia complex</taxon>
    </lineage>
</organism>
<gene>
    <name evidence="3" type="ordered locus">BamMC406_6773</name>
</gene>
<dbReference type="InterPro" id="IPR001343">
    <property type="entry name" value="Hemolysn_Ca-bd"/>
</dbReference>
<feature type="domain" description="Haemolysin-type calcium binding-related" evidence="2">
    <location>
        <begin position="799"/>
        <end position="839"/>
    </location>
</feature>
<feature type="domain" description="Haemolysin-type calcium binding-related" evidence="2">
    <location>
        <begin position="1453"/>
        <end position="1493"/>
    </location>
</feature>
<keyword evidence="1" id="KW-0106">Calcium</keyword>
<dbReference type="Pfam" id="PF00353">
    <property type="entry name" value="HemolysinCabind"/>
    <property type="match status" value="5"/>
</dbReference>
<accession>B1Z6U8</accession>
<evidence type="ECO:0000256" key="1">
    <source>
        <dbReference type="ARBA" id="ARBA00022837"/>
    </source>
</evidence>
<evidence type="ECO:0000313" key="4">
    <source>
        <dbReference type="Proteomes" id="UP000001680"/>
    </source>
</evidence>
<dbReference type="GO" id="GO:0005509">
    <property type="term" value="F:calcium ion binding"/>
    <property type="evidence" value="ECO:0007669"/>
    <property type="project" value="InterPro"/>
</dbReference>
<dbReference type="KEGG" id="bac:BamMC406_6773"/>
<reference evidence="4" key="1">
    <citation type="submission" date="2008-04" db="EMBL/GenBank/DDBJ databases">
        <title>Complete sequence of plasmid 1 of Burkholderia ambifaria MC40-6.</title>
        <authorList>
            <person name="Copeland A."/>
            <person name="Lucas S."/>
            <person name="Lapidus A."/>
            <person name="Glavina del Rio T."/>
            <person name="Dalin E."/>
            <person name="Tice H."/>
            <person name="Pitluck S."/>
            <person name="Chain P."/>
            <person name="Malfatti S."/>
            <person name="Shin M."/>
            <person name="Vergez L."/>
            <person name="Lang D."/>
            <person name="Schmutz J."/>
            <person name="Larimer F."/>
            <person name="Land M."/>
            <person name="Hauser L."/>
            <person name="Kyrpides N."/>
            <person name="Lykidis A."/>
            <person name="Ramette A."/>
            <person name="Konstantinidis K."/>
            <person name="Tiedje J."/>
            <person name="Richardson P."/>
        </authorList>
    </citation>
    <scope>NUCLEOTIDE SEQUENCE [LARGE SCALE GENOMIC DNA]</scope>
    <source>
        <strain evidence="4">MC40-6</strain>
        <plasmid evidence="4">Plasmid pBMC401</plasmid>
    </source>
</reference>
<dbReference type="RefSeq" id="WP_012367407.1">
    <property type="nucleotide sequence ID" value="NC_010553.1"/>
</dbReference>
<dbReference type="InterPro" id="IPR011049">
    <property type="entry name" value="Serralysin-like_metalloprot_C"/>
</dbReference>
<dbReference type="InterPro" id="IPR010566">
    <property type="entry name" value="Haemolys_ca-bd"/>
</dbReference>
<dbReference type="Pfam" id="PF06594">
    <property type="entry name" value="HCBP_related"/>
    <property type="match status" value="6"/>
</dbReference>
<dbReference type="PANTHER" id="PTHR39431:SF1">
    <property type="entry name" value="FRPA_C-RELATED PROTEIN"/>
    <property type="match status" value="1"/>
</dbReference>
<dbReference type="SUPFAM" id="SSF51120">
    <property type="entry name" value="beta-Roll"/>
    <property type="match status" value="9"/>
</dbReference>
<dbReference type="Gene3D" id="2.150.10.10">
    <property type="entry name" value="Serralysin-like metalloprotease, C-terminal"/>
    <property type="match status" value="3"/>
</dbReference>